<organism evidence="1 2">
    <name type="scientific">Rhododendron molle</name>
    <name type="common">Chinese azalea</name>
    <name type="synonym">Azalea mollis</name>
    <dbReference type="NCBI Taxonomy" id="49168"/>
    <lineage>
        <taxon>Eukaryota</taxon>
        <taxon>Viridiplantae</taxon>
        <taxon>Streptophyta</taxon>
        <taxon>Embryophyta</taxon>
        <taxon>Tracheophyta</taxon>
        <taxon>Spermatophyta</taxon>
        <taxon>Magnoliopsida</taxon>
        <taxon>eudicotyledons</taxon>
        <taxon>Gunneridae</taxon>
        <taxon>Pentapetalae</taxon>
        <taxon>asterids</taxon>
        <taxon>Ericales</taxon>
        <taxon>Ericaceae</taxon>
        <taxon>Ericoideae</taxon>
        <taxon>Rhodoreae</taxon>
        <taxon>Rhododendron</taxon>
    </lineage>
</organism>
<proteinExistence type="predicted"/>
<comment type="caution">
    <text evidence="1">The sequence shown here is derived from an EMBL/GenBank/DDBJ whole genome shotgun (WGS) entry which is preliminary data.</text>
</comment>
<keyword evidence="2" id="KW-1185">Reference proteome</keyword>
<dbReference type="EMBL" id="CM046397">
    <property type="protein sequence ID" value="KAI8536593.1"/>
    <property type="molecule type" value="Genomic_DNA"/>
</dbReference>
<protein>
    <submittedName>
        <fullName evidence="1">Uncharacterized protein</fullName>
    </submittedName>
</protein>
<sequence>MQWNLPVEELPSENGEEDDGLVVRRRRTPHHHVQCNSGVVKDKTEALGEVLNGDRLVTAPYKLDFLVEKDSEIVCKKKLTKEDVVQFRNAVIKDYYFQMYYDDLPIWGFIGKVDKEGKADPSDYKYYLFNHIHFEVFYNVDRVIEINAKTDPNALVDLTEDKEVNIDFMYTVKWKETRIPFEKRMEKYSQSSSLPFHLEIHWFSIINSCVTVLLLTGFLATILMRVLKNDFVKYTHDEETADDQEETGWKYIHGDVFRFPKYKSLLAAAVGSGTQLFALFCADCILNYIWNMEQKGQRDNFDFGALEVNRGGSVVRNLLLTGSLFCGPLFLTFCFLNTVAIAYRATAALPFGTIVVIFLIWTLVTSPLLVLGGIAGKNSKSEFQAPVRTAKFPREIPPLPWYRGALPQMAMAGFLPFSAIYIELYYIFASVWGHKIYTIYSILFIVFIILVIVTAFITVALTYFQLAAEDHKWWWRSFLCGGSTGLFIYGYCLYYYHARSDMSGFMQTSFFFGYMACICYGFFLMLGVVGFRAALFFVRHIYRSIKCE</sequence>
<gene>
    <name evidence="1" type="ORF">RHMOL_Rhmol10G0269900</name>
</gene>
<accession>A0ACC0M8E6</accession>
<reference evidence="1" key="1">
    <citation type="submission" date="2022-02" db="EMBL/GenBank/DDBJ databases">
        <title>Plant Genome Project.</title>
        <authorList>
            <person name="Zhang R.-G."/>
        </authorList>
    </citation>
    <scope>NUCLEOTIDE SEQUENCE</scope>
    <source>
        <strain evidence="1">AT1</strain>
    </source>
</reference>
<name>A0ACC0M8E6_RHOML</name>
<dbReference type="Proteomes" id="UP001062846">
    <property type="component" value="Chromosome 10"/>
</dbReference>
<evidence type="ECO:0000313" key="2">
    <source>
        <dbReference type="Proteomes" id="UP001062846"/>
    </source>
</evidence>
<evidence type="ECO:0000313" key="1">
    <source>
        <dbReference type="EMBL" id="KAI8536593.1"/>
    </source>
</evidence>